<dbReference type="AlphaFoldDB" id="A0A9K3JY88"/>
<evidence type="ECO:0000313" key="1">
    <source>
        <dbReference type="EMBL" id="KAF5822925.1"/>
    </source>
</evidence>
<dbReference type="Gramene" id="mRNA:HanXRQr2_Chr01g0032581">
    <property type="protein sequence ID" value="mRNA:HanXRQr2_Chr01g0032581"/>
    <property type="gene ID" value="HanXRQr2_Chr01g0032581"/>
</dbReference>
<accession>A0A9K3JY88</accession>
<reference evidence="1" key="1">
    <citation type="journal article" date="2017" name="Nature">
        <title>The sunflower genome provides insights into oil metabolism, flowering and Asterid evolution.</title>
        <authorList>
            <person name="Badouin H."/>
            <person name="Gouzy J."/>
            <person name="Grassa C.J."/>
            <person name="Murat F."/>
            <person name="Staton S.E."/>
            <person name="Cottret L."/>
            <person name="Lelandais-Briere C."/>
            <person name="Owens G.L."/>
            <person name="Carrere S."/>
            <person name="Mayjonade B."/>
            <person name="Legrand L."/>
            <person name="Gill N."/>
            <person name="Kane N.C."/>
            <person name="Bowers J.E."/>
            <person name="Hubner S."/>
            <person name="Bellec A."/>
            <person name="Berard A."/>
            <person name="Berges H."/>
            <person name="Blanchet N."/>
            <person name="Boniface M.C."/>
            <person name="Brunel D."/>
            <person name="Catrice O."/>
            <person name="Chaidir N."/>
            <person name="Claudel C."/>
            <person name="Donnadieu C."/>
            <person name="Faraut T."/>
            <person name="Fievet G."/>
            <person name="Helmstetter N."/>
            <person name="King M."/>
            <person name="Knapp S.J."/>
            <person name="Lai Z."/>
            <person name="Le Paslier M.C."/>
            <person name="Lippi Y."/>
            <person name="Lorenzon L."/>
            <person name="Mandel J.R."/>
            <person name="Marage G."/>
            <person name="Marchand G."/>
            <person name="Marquand E."/>
            <person name="Bret-Mestries E."/>
            <person name="Morien E."/>
            <person name="Nambeesan S."/>
            <person name="Nguyen T."/>
            <person name="Pegot-Espagnet P."/>
            <person name="Pouilly N."/>
            <person name="Raftis F."/>
            <person name="Sallet E."/>
            <person name="Schiex T."/>
            <person name="Thomas J."/>
            <person name="Vandecasteele C."/>
            <person name="Vares D."/>
            <person name="Vear F."/>
            <person name="Vautrin S."/>
            <person name="Crespi M."/>
            <person name="Mangin B."/>
            <person name="Burke J.M."/>
            <person name="Salse J."/>
            <person name="Munos S."/>
            <person name="Vincourt P."/>
            <person name="Rieseberg L.H."/>
            <person name="Langlade N.B."/>
        </authorList>
    </citation>
    <scope>NUCLEOTIDE SEQUENCE</scope>
    <source>
        <tissue evidence="1">Leaves</tissue>
    </source>
</reference>
<keyword evidence="2" id="KW-1185">Reference proteome</keyword>
<proteinExistence type="predicted"/>
<comment type="caution">
    <text evidence="1">The sequence shown here is derived from an EMBL/GenBank/DDBJ whole genome shotgun (WGS) entry which is preliminary data.</text>
</comment>
<dbReference type="EMBL" id="MNCJ02000316">
    <property type="protein sequence ID" value="KAF5822925.1"/>
    <property type="molecule type" value="Genomic_DNA"/>
</dbReference>
<dbReference type="Proteomes" id="UP000215914">
    <property type="component" value="Unassembled WGS sequence"/>
</dbReference>
<reference evidence="1" key="2">
    <citation type="submission" date="2020-06" db="EMBL/GenBank/DDBJ databases">
        <title>Helianthus annuus Genome sequencing and assembly Release 2.</title>
        <authorList>
            <person name="Gouzy J."/>
            <person name="Langlade N."/>
            <person name="Munos S."/>
        </authorList>
    </citation>
    <scope>NUCLEOTIDE SEQUENCE</scope>
    <source>
        <tissue evidence="1">Leaves</tissue>
    </source>
</reference>
<protein>
    <submittedName>
        <fullName evidence="1">Uncharacterized protein</fullName>
    </submittedName>
</protein>
<name>A0A9K3JY88_HELAN</name>
<gene>
    <name evidence="1" type="ORF">HanXRQr2_Chr01g0032581</name>
</gene>
<organism evidence="1 2">
    <name type="scientific">Helianthus annuus</name>
    <name type="common">Common sunflower</name>
    <dbReference type="NCBI Taxonomy" id="4232"/>
    <lineage>
        <taxon>Eukaryota</taxon>
        <taxon>Viridiplantae</taxon>
        <taxon>Streptophyta</taxon>
        <taxon>Embryophyta</taxon>
        <taxon>Tracheophyta</taxon>
        <taxon>Spermatophyta</taxon>
        <taxon>Magnoliopsida</taxon>
        <taxon>eudicotyledons</taxon>
        <taxon>Gunneridae</taxon>
        <taxon>Pentapetalae</taxon>
        <taxon>asterids</taxon>
        <taxon>campanulids</taxon>
        <taxon>Asterales</taxon>
        <taxon>Asteraceae</taxon>
        <taxon>Asteroideae</taxon>
        <taxon>Heliantheae alliance</taxon>
        <taxon>Heliantheae</taxon>
        <taxon>Helianthus</taxon>
    </lineage>
</organism>
<evidence type="ECO:0000313" key="2">
    <source>
        <dbReference type="Proteomes" id="UP000215914"/>
    </source>
</evidence>
<sequence length="66" mass="7152">MLLSTVPLRKPKILHCIAPVYADSEIASIASYIHTDGEKVDDHNRYCAGSGNAICQVWACCQACLS</sequence>